<dbReference type="InterPro" id="IPR028431">
    <property type="entry name" value="NADP_DH_HndA-like"/>
</dbReference>
<comment type="cofactor">
    <cofactor evidence="7">
        <name>[2Fe-2S] cluster</name>
        <dbReference type="ChEBI" id="CHEBI:190135"/>
    </cofactor>
    <text evidence="7">Binds 1 [2Fe-2S] cluster.</text>
</comment>
<reference evidence="8" key="1">
    <citation type="submission" date="2023-02" db="EMBL/GenBank/DDBJ databases">
        <title>Genome sequence of Hyphococcus flavus.</title>
        <authorList>
            <person name="Rong J.-C."/>
            <person name="Zhao Q."/>
            <person name="Yi M."/>
            <person name="Wu J.-Y."/>
        </authorList>
    </citation>
    <scope>NUCLEOTIDE SEQUENCE</scope>
    <source>
        <strain evidence="8">MCCC 1K03223</strain>
    </source>
</reference>
<feature type="binding site" evidence="7">
    <location>
        <position position="113"/>
    </location>
    <ligand>
        <name>[2Fe-2S] cluster</name>
        <dbReference type="ChEBI" id="CHEBI:190135"/>
    </ligand>
</feature>
<dbReference type="InterPro" id="IPR002023">
    <property type="entry name" value="NuoE-like"/>
</dbReference>
<dbReference type="GO" id="GO:0016491">
    <property type="term" value="F:oxidoreductase activity"/>
    <property type="evidence" value="ECO:0007669"/>
    <property type="project" value="InterPro"/>
</dbReference>
<evidence type="ECO:0000313" key="9">
    <source>
        <dbReference type="Proteomes" id="UP001214043"/>
    </source>
</evidence>
<name>A0AAF0CFG0_9PROT</name>
<evidence type="ECO:0000256" key="7">
    <source>
        <dbReference type="PIRSR" id="PIRSR000216-1"/>
    </source>
</evidence>
<evidence type="ECO:0000256" key="5">
    <source>
        <dbReference type="ARBA" id="ARBA00023014"/>
    </source>
</evidence>
<dbReference type="InterPro" id="IPR036249">
    <property type="entry name" value="Thioredoxin-like_sf"/>
</dbReference>
<comment type="cofactor">
    <cofactor evidence="6">
        <name>[2Fe-2S] cluster</name>
        <dbReference type="ChEBI" id="CHEBI:190135"/>
    </cofactor>
</comment>
<dbReference type="Gene3D" id="1.10.10.1590">
    <property type="entry name" value="NADH-quinone oxidoreductase subunit E"/>
    <property type="match status" value="1"/>
</dbReference>
<dbReference type="KEGG" id="hfl:PUV54_15475"/>
<feature type="binding site" evidence="7">
    <location>
        <position position="77"/>
    </location>
    <ligand>
        <name>[2Fe-2S] cluster</name>
        <dbReference type="ChEBI" id="CHEBI:190135"/>
    </ligand>
</feature>
<dbReference type="Gene3D" id="3.40.30.10">
    <property type="entry name" value="Glutaredoxin"/>
    <property type="match status" value="1"/>
</dbReference>
<dbReference type="GO" id="GO:0046872">
    <property type="term" value="F:metal ion binding"/>
    <property type="evidence" value="ECO:0007669"/>
    <property type="project" value="UniProtKB-KW"/>
</dbReference>
<keyword evidence="9" id="KW-1185">Reference proteome</keyword>
<evidence type="ECO:0000256" key="3">
    <source>
        <dbReference type="ARBA" id="ARBA00022723"/>
    </source>
</evidence>
<dbReference type="GO" id="GO:0051537">
    <property type="term" value="F:2 iron, 2 sulfur cluster binding"/>
    <property type="evidence" value="ECO:0007669"/>
    <property type="project" value="UniProtKB-KW"/>
</dbReference>
<keyword evidence="4 7" id="KW-0408">Iron</keyword>
<dbReference type="AlphaFoldDB" id="A0AAF0CFG0"/>
<evidence type="ECO:0000256" key="6">
    <source>
        <dbReference type="ARBA" id="ARBA00034078"/>
    </source>
</evidence>
<dbReference type="InterPro" id="IPR041921">
    <property type="entry name" value="NuoE_N"/>
</dbReference>
<dbReference type="PANTHER" id="PTHR43342:SF2">
    <property type="entry name" value="POTENTIAL NAD-REDUCING HYDROGENASE SUBUNIT"/>
    <property type="match status" value="1"/>
</dbReference>
<dbReference type="RefSeq" id="WP_274493237.1">
    <property type="nucleotide sequence ID" value="NZ_CP118166.1"/>
</dbReference>
<proteinExistence type="inferred from homology"/>
<feature type="binding site" evidence="7">
    <location>
        <position position="117"/>
    </location>
    <ligand>
        <name>[2Fe-2S] cluster</name>
        <dbReference type="ChEBI" id="CHEBI:190135"/>
    </ligand>
</feature>
<sequence>MLAKIIEPYVGRTGGLISALRAVQAEVGYLPEETEAVAGDLFNITRAEVKGVISFYHDFTREPKGETVVRLCAAEACQAAGGRQFVSEVEKQYALKMGETSASKDITLEPVYCLGLCSCAPAAMVGGRLVGMASAAKVEKAIERVKRERVS</sequence>
<accession>A0AAF0CFG0</accession>
<keyword evidence="3 7" id="KW-0479">Metal-binding</keyword>
<evidence type="ECO:0000256" key="4">
    <source>
        <dbReference type="ARBA" id="ARBA00023004"/>
    </source>
</evidence>
<evidence type="ECO:0000313" key="8">
    <source>
        <dbReference type="EMBL" id="WDI31349.1"/>
    </source>
</evidence>
<keyword evidence="2 7" id="KW-0001">2Fe-2S</keyword>
<feature type="binding site" evidence="7">
    <location>
        <position position="72"/>
    </location>
    <ligand>
        <name>[2Fe-2S] cluster</name>
        <dbReference type="ChEBI" id="CHEBI:190135"/>
    </ligand>
</feature>
<dbReference type="EMBL" id="CP118166">
    <property type="protein sequence ID" value="WDI31349.1"/>
    <property type="molecule type" value="Genomic_DNA"/>
</dbReference>
<protein>
    <submittedName>
        <fullName evidence="8">NAD(P)H-dependent oxidoreductase subunit E</fullName>
    </submittedName>
</protein>
<dbReference type="SUPFAM" id="SSF52833">
    <property type="entry name" value="Thioredoxin-like"/>
    <property type="match status" value="1"/>
</dbReference>
<keyword evidence="5 7" id="KW-0411">Iron-sulfur</keyword>
<comment type="similarity">
    <text evidence="1">Belongs to the complex I 24 kDa subunit family.</text>
</comment>
<evidence type="ECO:0000256" key="1">
    <source>
        <dbReference type="ARBA" id="ARBA00010643"/>
    </source>
</evidence>
<dbReference type="Proteomes" id="UP001214043">
    <property type="component" value="Chromosome"/>
</dbReference>
<organism evidence="8 9">
    <name type="scientific">Hyphococcus flavus</name>
    <dbReference type="NCBI Taxonomy" id="1866326"/>
    <lineage>
        <taxon>Bacteria</taxon>
        <taxon>Pseudomonadati</taxon>
        <taxon>Pseudomonadota</taxon>
        <taxon>Alphaproteobacteria</taxon>
        <taxon>Parvularculales</taxon>
        <taxon>Parvularculaceae</taxon>
        <taxon>Hyphococcus</taxon>
    </lineage>
</organism>
<dbReference type="PIRSF" id="PIRSF000216">
    <property type="entry name" value="NADH_DH_24kDa"/>
    <property type="match status" value="1"/>
</dbReference>
<gene>
    <name evidence="8" type="ORF">PUV54_15475</name>
</gene>
<evidence type="ECO:0000256" key="2">
    <source>
        <dbReference type="ARBA" id="ARBA00022714"/>
    </source>
</evidence>
<dbReference type="PANTHER" id="PTHR43342">
    <property type="entry name" value="NADH-QUINONE OXIDOREDUCTASE, E SUBUNIT"/>
    <property type="match status" value="1"/>
</dbReference>
<dbReference type="Pfam" id="PF01257">
    <property type="entry name" value="2Fe-2S_thioredx"/>
    <property type="match status" value="1"/>
</dbReference>